<organism evidence="1 2">
    <name type="scientific">Amphritea balenae</name>
    <dbReference type="NCBI Taxonomy" id="452629"/>
    <lineage>
        <taxon>Bacteria</taxon>
        <taxon>Pseudomonadati</taxon>
        <taxon>Pseudomonadota</taxon>
        <taxon>Gammaproteobacteria</taxon>
        <taxon>Oceanospirillales</taxon>
        <taxon>Oceanospirillaceae</taxon>
        <taxon>Amphritea</taxon>
    </lineage>
</organism>
<dbReference type="OrthoDB" id="6386565at2"/>
<name>A0A3P1SM90_9GAMM</name>
<gene>
    <name evidence="1" type="ORF">EHS89_14130</name>
</gene>
<protein>
    <submittedName>
        <fullName evidence="1">Uncharacterized protein</fullName>
    </submittedName>
</protein>
<sequence length="109" mass="12477">MPNNHVTKLLRELEQQATERSTQVDCNFTISAEDLIKVQALAEMYQLPSDELVADLLHTVLLEIEEKMPYRAGTKVIRMEEGDPVYEDIGPMPRYMAIKNRLSKTTKIA</sequence>
<dbReference type="Proteomes" id="UP000267535">
    <property type="component" value="Unassembled WGS sequence"/>
</dbReference>
<evidence type="ECO:0000313" key="2">
    <source>
        <dbReference type="Proteomes" id="UP000267535"/>
    </source>
</evidence>
<keyword evidence="2" id="KW-1185">Reference proteome</keyword>
<dbReference type="AlphaFoldDB" id="A0A3P1SM90"/>
<reference evidence="1 2" key="1">
    <citation type="submission" date="2018-11" db="EMBL/GenBank/DDBJ databases">
        <title>The draft genome sequence of Amphritea balenae JAMM 1525T.</title>
        <authorList>
            <person name="Fang Z."/>
            <person name="Zhang Y."/>
            <person name="Han X."/>
        </authorList>
    </citation>
    <scope>NUCLEOTIDE SEQUENCE [LARGE SCALE GENOMIC DNA]</scope>
    <source>
        <strain evidence="1 2">JAMM 1525</strain>
    </source>
</reference>
<evidence type="ECO:0000313" key="1">
    <source>
        <dbReference type="EMBL" id="RRC98227.1"/>
    </source>
</evidence>
<comment type="caution">
    <text evidence="1">The sequence shown here is derived from an EMBL/GenBank/DDBJ whole genome shotgun (WGS) entry which is preliminary data.</text>
</comment>
<dbReference type="RefSeq" id="WP_124926807.1">
    <property type="nucleotide sequence ID" value="NZ_BMOH01000007.1"/>
</dbReference>
<dbReference type="EMBL" id="RQXV01000008">
    <property type="protein sequence ID" value="RRC98227.1"/>
    <property type="molecule type" value="Genomic_DNA"/>
</dbReference>
<accession>A0A3P1SM90</accession>
<proteinExistence type="predicted"/>